<organism evidence="2 3">
    <name type="scientific">Lasiosphaeris hirsuta</name>
    <dbReference type="NCBI Taxonomy" id="260670"/>
    <lineage>
        <taxon>Eukaryota</taxon>
        <taxon>Fungi</taxon>
        <taxon>Dikarya</taxon>
        <taxon>Ascomycota</taxon>
        <taxon>Pezizomycotina</taxon>
        <taxon>Sordariomycetes</taxon>
        <taxon>Sordariomycetidae</taxon>
        <taxon>Sordariales</taxon>
        <taxon>Lasiosphaeriaceae</taxon>
        <taxon>Lasiosphaeris</taxon>
    </lineage>
</organism>
<comment type="caution">
    <text evidence="2">The sequence shown here is derived from an EMBL/GenBank/DDBJ whole genome shotgun (WGS) entry which is preliminary data.</text>
</comment>
<dbReference type="AlphaFoldDB" id="A0AA40DLU3"/>
<accession>A0AA40DLU3</accession>
<reference evidence="2" key="1">
    <citation type="submission" date="2023-06" db="EMBL/GenBank/DDBJ databases">
        <title>Genome-scale phylogeny and comparative genomics of the fungal order Sordariales.</title>
        <authorList>
            <consortium name="Lawrence Berkeley National Laboratory"/>
            <person name="Hensen N."/>
            <person name="Bonometti L."/>
            <person name="Westerberg I."/>
            <person name="Brannstrom I.O."/>
            <person name="Guillou S."/>
            <person name="Cros-Aarteil S."/>
            <person name="Calhoun S."/>
            <person name="Haridas S."/>
            <person name="Kuo A."/>
            <person name="Mondo S."/>
            <person name="Pangilinan J."/>
            <person name="Riley R."/>
            <person name="Labutti K."/>
            <person name="Andreopoulos B."/>
            <person name="Lipzen A."/>
            <person name="Chen C."/>
            <person name="Yanf M."/>
            <person name="Daum C."/>
            <person name="Ng V."/>
            <person name="Clum A."/>
            <person name="Steindorff A."/>
            <person name="Ohm R."/>
            <person name="Martin F."/>
            <person name="Silar P."/>
            <person name="Natvig D."/>
            <person name="Lalanne C."/>
            <person name="Gautier V."/>
            <person name="Ament-Velasquez S.L."/>
            <person name="Kruys A."/>
            <person name="Hutchinson M.I."/>
            <person name="Powell A.J."/>
            <person name="Barry K."/>
            <person name="Miller A.N."/>
            <person name="Grigoriev I.V."/>
            <person name="Debuchy R."/>
            <person name="Gladieux P."/>
            <person name="Thoren M.H."/>
            <person name="Johannesson H."/>
        </authorList>
    </citation>
    <scope>NUCLEOTIDE SEQUENCE</scope>
    <source>
        <strain evidence="2">SMH4607-1</strain>
    </source>
</reference>
<dbReference type="Proteomes" id="UP001172102">
    <property type="component" value="Unassembled WGS sequence"/>
</dbReference>
<gene>
    <name evidence="2" type="ORF">B0H67DRAFT_648555</name>
</gene>
<feature type="region of interest" description="Disordered" evidence="1">
    <location>
        <begin position="263"/>
        <end position="285"/>
    </location>
</feature>
<dbReference type="PANTHER" id="PTHR35179">
    <property type="entry name" value="PROTEIN CBG02620"/>
    <property type="match status" value="1"/>
</dbReference>
<feature type="region of interest" description="Disordered" evidence="1">
    <location>
        <begin position="136"/>
        <end position="199"/>
    </location>
</feature>
<feature type="compositionally biased region" description="Basic and acidic residues" evidence="1">
    <location>
        <begin position="272"/>
        <end position="285"/>
    </location>
</feature>
<feature type="compositionally biased region" description="Polar residues" evidence="1">
    <location>
        <begin position="150"/>
        <end position="160"/>
    </location>
</feature>
<dbReference type="PANTHER" id="PTHR35179:SF1">
    <property type="entry name" value="INTEGRAL MEMBRANE PROTEIN"/>
    <property type="match status" value="1"/>
</dbReference>
<keyword evidence="3" id="KW-1185">Reference proteome</keyword>
<evidence type="ECO:0000256" key="1">
    <source>
        <dbReference type="SAM" id="MobiDB-lite"/>
    </source>
</evidence>
<evidence type="ECO:0000313" key="2">
    <source>
        <dbReference type="EMBL" id="KAK0708499.1"/>
    </source>
</evidence>
<protein>
    <submittedName>
        <fullName evidence="2">Uncharacterized protein</fullName>
    </submittedName>
</protein>
<dbReference type="EMBL" id="JAUKUA010000006">
    <property type="protein sequence ID" value="KAK0708499.1"/>
    <property type="molecule type" value="Genomic_DNA"/>
</dbReference>
<sequence length="326" mass="35837">MSPDFCLDKVDIVTTRNSLRKLLDFCGSRSLQSFRVNISLFKNTLFIEQYDTAFMAFQSTGWGHSFEKTFTRFPAGLEASTTYDRFLRYPIGDLNCVVGFEVDACYQGSLGNDGEPAEVTKGPLERVQAGMEQLGLSSKTKAGPPESKTKSTTASPTISKAGSKKPPPKPPSNTTPKIMPQSTAVEMKSRSKKPGGTVGPYLPQLWFGRTPWLIVGSHIQGTFHHVSVTNVTAHLERWEAERQAELRKLAALLSELREAVRGAVRGGGDGDGSGKEKEGQRDTQQVKEQELDVVLVGVLDPGRLNRLLFLILCMELVYQAVSLTPR</sequence>
<evidence type="ECO:0000313" key="3">
    <source>
        <dbReference type="Proteomes" id="UP001172102"/>
    </source>
</evidence>
<name>A0AA40DLU3_9PEZI</name>
<proteinExistence type="predicted"/>